<dbReference type="PROSITE" id="PS50157">
    <property type="entry name" value="ZINC_FINGER_C2H2_2"/>
    <property type="match status" value="3"/>
</dbReference>
<dbReference type="STRING" id="86630.A0A367K1V6"/>
<accession>A0A367K1V6</accession>
<dbReference type="OrthoDB" id="8117402at2759"/>
<keyword evidence="6" id="KW-0539">Nucleus</keyword>
<organism evidence="10 11">
    <name type="scientific">Rhizopus azygosporus</name>
    <name type="common">Rhizopus microsporus var. azygosporus</name>
    <dbReference type="NCBI Taxonomy" id="86630"/>
    <lineage>
        <taxon>Eukaryota</taxon>
        <taxon>Fungi</taxon>
        <taxon>Fungi incertae sedis</taxon>
        <taxon>Mucoromycota</taxon>
        <taxon>Mucoromycotina</taxon>
        <taxon>Mucoromycetes</taxon>
        <taxon>Mucorales</taxon>
        <taxon>Mucorineae</taxon>
        <taxon>Rhizopodaceae</taxon>
        <taxon>Rhizopus</taxon>
    </lineage>
</organism>
<keyword evidence="3" id="KW-0677">Repeat</keyword>
<evidence type="ECO:0000313" key="11">
    <source>
        <dbReference type="Proteomes" id="UP000252139"/>
    </source>
</evidence>
<evidence type="ECO:0000259" key="9">
    <source>
        <dbReference type="PROSITE" id="PS50157"/>
    </source>
</evidence>
<evidence type="ECO:0000256" key="7">
    <source>
        <dbReference type="PROSITE-ProRule" id="PRU00042"/>
    </source>
</evidence>
<dbReference type="PANTHER" id="PTHR16515:SF66">
    <property type="entry name" value="C2H2-TYPE DOMAIN-CONTAINING PROTEIN"/>
    <property type="match status" value="1"/>
</dbReference>
<evidence type="ECO:0000256" key="6">
    <source>
        <dbReference type="ARBA" id="ARBA00023242"/>
    </source>
</evidence>
<keyword evidence="4 7" id="KW-0863">Zinc-finger</keyword>
<comment type="subcellular location">
    <subcellularLocation>
        <location evidence="1">Nucleus</location>
    </subcellularLocation>
</comment>
<dbReference type="InterPro" id="IPR050331">
    <property type="entry name" value="Zinc_finger"/>
</dbReference>
<evidence type="ECO:0000256" key="3">
    <source>
        <dbReference type="ARBA" id="ARBA00022737"/>
    </source>
</evidence>
<proteinExistence type="predicted"/>
<evidence type="ECO:0000256" key="2">
    <source>
        <dbReference type="ARBA" id="ARBA00022723"/>
    </source>
</evidence>
<dbReference type="Pfam" id="PF13912">
    <property type="entry name" value="zf-C2H2_6"/>
    <property type="match status" value="1"/>
</dbReference>
<sequence>MSSQHISMNDIHQLLFENKLEDTKNGDFDFTQVWENIDSEYNQVSEFVEACKLIVSSNLAAIASALALGEQPNSSKIEQTPLSAFIGDIAPAAAAVAGVEESPMMSTPYLDSNLNTPFTPATLFTPSLNQFQNSPYYSPYIESSNNIFNNPFAGVDSQDIQVAKYLKNDLSWNNNDPCSSASKTPSVNNTESFDSLNDKPSLLLNNTMNNIENSSDFLFPPLPSESSTSNTLNEQDALHQDVFKLSDDLFEFDDSLFNITDDLHHEDNSIPSIPMPMPMPTKKRKSEDRDMKKANKRIKVDKNCDRKHECPICHATFNRRYNLGTHIKTHDKNRQKDFSCHLCNKTFDRKHDLSRHIATVHNGERAYSCNECTSTFSRKDAMVRHKVQKHGYQP</sequence>
<dbReference type="GO" id="GO:0005634">
    <property type="term" value="C:nucleus"/>
    <property type="evidence" value="ECO:0007669"/>
    <property type="project" value="UniProtKB-SubCell"/>
</dbReference>
<evidence type="ECO:0000313" key="10">
    <source>
        <dbReference type="EMBL" id="RCH96129.1"/>
    </source>
</evidence>
<dbReference type="PROSITE" id="PS00028">
    <property type="entry name" value="ZINC_FINGER_C2H2_1"/>
    <property type="match status" value="3"/>
</dbReference>
<evidence type="ECO:0000256" key="1">
    <source>
        <dbReference type="ARBA" id="ARBA00004123"/>
    </source>
</evidence>
<keyword evidence="2" id="KW-0479">Metal-binding</keyword>
<keyword evidence="5" id="KW-0862">Zinc</keyword>
<comment type="caution">
    <text evidence="10">The sequence shown here is derived from an EMBL/GenBank/DDBJ whole genome shotgun (WGS) entry which is preliminary data.</text>
</comment>
<evidence type="ECO:0000256" key="4">
    <source>
        <dbReference type="ARBA" id="ARBA00022771"/>
    </source>
</evidence>
<keyword evidence="11" id="KW-1185">Reference proteome</keyword>
<dbReference type="EMBL" id="PJQL01000399">
    <property type="protein sequence ID" value="RCH96129.1"/>
    <property type="molecule type" value="Genomic_DNA"/>
</dbReference>
<feature type="domain" description="C2H2-type" evidence="9">
    <location>
        <begin position="308"/>
        <end position="335"/>
    </location>
</feature>
<feature type="domain" description="C2H2-type" evidence="9">
    <location>
        <begin position="367"/>
        <end position="394"/>
    </location>
</feature>
<dbReference type="Gene3D" id="3.30.160.60">
    <property type="entry name" value="Classic Zinc Finger"/>
    <property type="match status" value="3"/>
</dbReference>
<protein>
    <recommendedName>
        <fullName evidence="9">C2H2-type domain-containing protein</fullName>
    </recommendedName>
</protein>
<dbReference type="GO" id="GO:0010468">
    <property type="term" value="P:regulation of gene expression"/>
    <property type="evidence" value="ECO:0007669"/>
    <property type="project" value="TreeGrafter"/>
</dbReference>
<dbReference type="GO" id="GO:0008270">
    <property type="term" value="F:zinc ion binding"/>
    <property type="evidence" value="ECO:0007669"/>
    <property type="project" value="UniProtKB-KW"/>
</dbReference>
<evidence type="ECO:0000256" key="5">
    <source>
        <dbReference type="ARBA" id="ARBA00022833"/>
    </source>
</evidence>
<dbReference type="Proteomes" id="UP000252139">
    <property type="component" value="Unassembled WGS sequence"/>
</dbReference>
<reference evidence="10 11" key="1">
    <citation type="journal article" date="2018" name="G3 (Bethesda)">
        <title>Phylogenetic and Phylogenomic Definition of Rhizopus Species.</title>
        <authorList>
            <person name="Gryganskyi A.P."/>
            <person name="Golan J."/>
            <person name="Dolatabadi S."/>
            <person name="Mondo S."/>
            <person name="Robb S."/>
            <person name="Idnurm A."/>
            <person name="Muszewska A."/>
            <person name="Steczkiewicz K."/>
            <person name="Masonjones S."/>
            <person name="Liao H.L."/>
            <person name="Gajdeczka M.T."/>
            <person name="Anike F."/>
            <person name="Vuek A."/>
            <person name="Anishchenko I.M."/>
            <person name="Voigt K."/>
            <person name="de Hoog G.S."/>
            <person name="Smith M.E."/>
            <person name="Heitman J."/>
            <person name="Vilgalys R."/>
            <person name="Stajich J.E."/>
        </authorList>
    </citation>
    <scope>NUCLEOTIDE SEQUENCE [LARGE SCALE GENOMIC DNA]</scope>
    <source>
        <strain evidence="10 11">CBS 357.93</strain>
    </source>
</reference>
<feature type="region of interest" description="Disordered" evidence="8">
    <location>
        <begin position="267"/>
        <end position="293"/>
    </location>
</feature>
<feature type="domain" description="C2H2-type" evidence="9">
    <location>
        <begin position="338"/>
        <end position="366"/>
    </location>
</feature>
<dbReference type="Pfam" id="PF00096">
    <property type="entry name" value="zf-C2H2"/>
    <property type="match status" value="1"/>
</dbReference>
<name>A0A367K1V6_RHIAZ</name>
<dbReference type="SMART" id="SM00355">
    <property type="entry name" value="ZnF_C2H2"/>
    <property type="match status" value="3"/>
</dbReference>
<evidence type="ECO:0000256" key="8">
    <source>
        <dbReference type="SAM" id="MobiDB-lite"/>
    </source>
</evidence>
<dbReference type="SUPFAM" id="SSF57667">
    <property type="entry name" value="beta-beta-alpha zinc fingers"/>
    <property type="match status" value="2"/>
</dbReference>
<gene>
    <name evidence="10" type="ORF">CU097_010079</name>
</gene>
<dbReference type="InterPro" id="IPR013087">
    <property type="entry name" value="Znf_C2H2_type"/>
</dbReference>
<dbReference type="PANTHER" id="PTHR16515">
    <property type="entry name" value="PR DOMAIN ZINC FINGER PROTEIN"/>
    <property type="match status" value="1"/>
</dbReference>
<dbReference type="InterPro" id="IPR036236">
    <property type="entry name" value="Znf_C2H2_sf"/>
</dbReference>
<dbReference type="AlphaFoldDB" id="A0A367K1V6"/>